<keyword evidence="2 5" id="KW-0812">Transmembrane</keyword>
<evidence type="ECO:0000313" key="7">
    <source>
        <dbReference type="EMBL" id="BAM88042.1"/>
    </source>
</evidence>
<feature type="transmembrane region" description="Helical" evidence="5">
    <location>
        <begin position="364"/>
        <end position="388"/>
    </location>
</feature>
<accession>M4Z4V5</accession>
<name>M4Z4V5_9BRAD</name>
<evidence type="ECO:0000259" key="6">
    <source>
        <dbReference type="PROSITE" id="PS50850"/>
    </source>
</evidence>
<dbReference type="RefSeq" id="WP_015665168.1">
    <property type="nucleotide sequence ID" value="NC_020453.1"/>
</dbReference>
<gene>
    <name evidence="7" type="ORF">S58_20350</name>
</gene>
<feature type="transmembrane region" description="Helical" evidence="5">
    <location>
        <begin position="227"/>
        <end position="245"/>
    </location>
</feature>
<feature type="domain" description="Major facilitator superfamily (MFS) profile" evidence="6">
    <location>
        <begin position="15"/>
        <end position="454"/>
    </location>
</feature>
<feature type="transmembrane region" description="Helical" evidence="5">
    <location>
        <begin position="88"/>
        <end position="108"/>
    </location>
</feature>
<sequence length="467" mass="47992">MLLDADSEIQPSMWPAVAVSLAAFLTNFDVTAVVVALPTIATELRLGIAGQAWMMDAYSLAFTAALVVAGGLADGFGRRRAMLGGNLVFAAASVACALAGDGLTLGLARGLQGVGAAFVMTGGIALIAGLYPQAGARSRALACLGVVSGIAMALGPSLGGAISGWLGWRWIFLANLPACLLAALSIPRLVPETRRSAQHSLDYVGMGLLSAALCVLVTTLLHVDGRFRMVAGCVLAALLLAMFVWQQQRRAQPIFDPAIFANRAMVAVALLLNAVSLGYWAILVYLPGFLGTTFGWTVAECGFAMLAATLPMLVVPPIGAKLVIWWGWRRHFSVALAIMAVGNLVFVGALAAPDPGLQSWLVRVAMGVIGLGAALAHPQLSGAVVALVPADHAAMAAAVTVIMRQAGFAIGIAVLGAVLGRSGAVLDYAWVFLLAASVCTAAGLSALLLLPPAPVVRTGAEKQQQVA</sequence>
<dbReference type="eggNOG" id="COG0477">
    <property type="taxonomic scope" value="Bacteria"/>
</dbReference>
<dbReference type="InterPro" id="IPR036259">
    <property type="entry name" value="MFS_trans_sf"/>
</dbReference>
<feature type="transmembrane region" description="Helical" evidence="5">
    <location>
        <begin position="294"/>
        <end position="320"/>
    </location>
</feature>
<dbReference type="PATRIC" id="fig|1245469.3.peg.2085"/>
<dbReference type="Gene3D" id="1.20.1250.20">
    <property type="entry name" value="MFS general substrate transporter like domains"/>
    <property type="match status" value="1"/>
</dbReference>
<reference evidence="7 8" key="1">
    <citation type="journal article" date="2013" name="Appl. Environ. Microbiol.">
        <title>Genome analysis suggests that the soil oligotrophic bacterium Agromonas oligotrophica (Bradyrhizobium oligotrophicum) is a nitrogen-fixing symbiont of Aeschynomene indica.</title>
        <authorList>
            <person name="Okubo T."/>
            <person name="Fukushima S."/>
            <person name="Itakura M."/>
            <person name="Oshima K."/>
            <person name="Longtonglang A."/>
            <person name="Teaumroong N."/>
            <person name="Mitsui H."/>
            <person name="Hattori M."/>
            <person name="Hattori R."/>
            <person name="Hattori T."/>
            <person name="Minamisawa K."/>
        </authorList>
    </citation>
    <scope>NUCLEOTIDE SEQUENCE [LARGE SCALE GENOMIC DNA]</scope>
    <source>
        <strain evidence="7 8">S58</strain>
    </source>
</reference>
<dbReference type="STRING" id="1245469.S58_20350"/>
<feature type="transmembrane region" description="Helical" evidence="5">
    <location>
        <begin position="332"/>
        <end position="352"/>
    </location>
</feature>
<feature type="transmembrane region" description="Helical" evidence="5">
    <location>
        <begin position="201"/>
        <end position="221"/>
    </location>
</feature>
<comment type="subcellular location">
    <subcellularLocation>
        <location evidence="1">Membrane</location>
        <topology evidence="1">Multi-pass membrane protein</topology>
    </subcellularLocation>
</comment>
<keyword evidence="3 5" id="KW-1133">Transmembrane helix</keyword>
<dbReference type="Proteomes" id="UP000011841">
    <property type="component" value="Chromosome"/>
</dbReference>
<feature type="transmembrane region" description="Helical" evidence="5">
    <location>
        <begin position="12"/>
        <end position="37"/>
    </location>
</feature>
<evidence type="ECO:0000313" key="8">
    <source>
        <dbReference type="Proteomes" id="UP000011841"/>
    </source>
</evidence>
<dbReference type="Pfam" id="PF07690">
    <property type="entry name" value="MFS_1"/>
    <property type="match status" value="2"/>
</dbReference>
<protein>
    <submittedName>
        <fullName evidence="7">Major facilitator superfamily permease</fullName>
    </submittedName>
</protein>
<keyword evidence="4 5" id="KW-0472">Membrane</keyword>
<dbReference type="EMBL" id="AP012603">
    <property type="protein sequence ID" value="BAM88042.1"/>
    <property type="molecule type" value="Genomic_DNA"/>
</dbReference>
<dbReference type="PANTHER" id="PTHR42718">
    <property type="entry name" value="MAJOR FACILITATOR SUPERFAMILY MULTIDRUG TRANSPORTER MFSC"/>
    <property type="match status" value="1"/>
</dbReference>
<dbReference type="InterPro" id="IPR005829">
    <property type="entry name" value="Sugar_transporter_CS"/>
</dbReference>
<dbReference type="GO" id="GO:0016020">
    <property type="term" value="C:membrane"/>
    <property type="evidence" value="ECO:0007669"/>
    <property type="project" value="UniProtKB-SubCell"/>
</dbReference>
<feature type="transmembrane region" description="Helical" evidence="5">
    <location>
        <begin position="140"/>
        <end position="162"/>
    </location>
</feature>
<feature type="transmembrane region" description="Helical" evidence="5">
    <location>
        <begin position="168"/>
        <end position="189"/>
    </location>
</feature>
<proteinExistence type="predicted"/>
<feature type="transmembrane region" description="Helical" evidence="5">
    <location>
        <begin position="57"/>
        <end position="76"/>
    </location>
</feature>
<evidence type="ECO:0000256" key="1">
    <source>
        <dbReference type="ARBA" id="ARBA00004141"/>
    </source>
</evidence>
<dbReference type="InterPro" id="IPR020846">
    <property type="entry name" value="MFS_dom"/>
</dbReference>
<feature type="transmembrane region" description="Helical" evidence="5">
    <location>
        <begin position="395"/>
        <end position="416"/>
    </location>
</feature>
<evidence type="ECO:0000256" key="3">
    <source>
        <dbReference type="ARBA" id="ARBA00022989"/>
    </source>
</evidence>
<feature type="transmembrane region" description="Helical" evidence="5">
    <location>
        <begin position="114"/>
        <end position="131"/>
    </location>
</feature>
<dbReference type="CDD" id="cd17321">
    <property type="entry name" value="MFS_MMR_MDR_like"/>
    <property type="match status" value="1"/>
</dbReference>
<keyword evidence="8" id="KW-1185">Reference proteome</keyword>
<dbReference type="PROSITE" id="PS50850">
    <property type="entry name" value="MFS"/>
    <property type="match status" value="1"/>
</dbReference>
<dbReference type="PANTHER" id="PTHR42718:SF49">
    <property type="entry name" value="EXPORT PROTEIN"/>
    <property type="match status" value="1"/>
</dbReference>
<feature type="transmembrane region" description="Helical" evidence="5">
    <location>
        <begin position="428"/>
        <end position="450"/>
    </location>
</feature>
<dbReference type="GeneID" id="301815951"/>
<evidence type="ECO:0000256" key="4">
    <source>
        <dbReference type="ARBA" id="ARBA00023136"/>
    </source>
</evidence>
<dbReference type="HOGENOM" id="CLU_000960_28_2_5"/>
<dbReference type="InterPro" id="IPR011701">
    <property type="entry name" value="MFS"/>
</dbReference>
<evidence type="ECO:0000256" key="5">
    <source>
        <dbReference type="SAM" id="Phobius"/>
    </source>
</evidence>
<dbReference type="PROSITE" id="PS00216">
    <property type="entry name" value="SUGAR_TRANSPORT_1"/>
    <property type="match status" value="1"/>
</dbReference>
<feature type="transmembrane region" description="Helical" evidence="5">
    <location>
        <begin position="266"/>
        <end position="288"/>
    </location>
</feature>
<evidence type="ECO:0000256" key="2">
    <source>
        <dbReference type="ARBA" id="ARBA00022692"/>
    </source>
</evidence>
<dbReference type="KEGG" id="aol:S58_20350"/>
<organism evidence="7 8">
    <name type="scientific">Bradyrhizobium oligotrophicum S58</name>
    <dbReference type="NCBI Taxonomy" id="1245469"/>
    <lineage>
        <taxon>Bacteria</taxon>
        <taxon>Pseudomonadati</taxon>
        <taxon>Pseudomonadota</taxon>
        <taxon>Alphaproteobacteria</taxon>
        <taxon>Hyphomicrobiales</taxon>
        <taxon>Nitrobacteraceae</taxon>
        <taxon>Bradyrhizobium</taxon>
    </lineage>
</organism>
<dbReference type="AlphaFoldDB" id="M4Z4V5"/>
<dbReference type="SUPFAM" id="SSF103473">
    <property type="entry name" value="MFS general substrate transporter"/>
    <property type="match status" value="1"/>
</dbReference>
<dbReference type="GO" id="GO:0022857">
    <property type="term" value="F:transmembrane transporter activity"/>
    <property type="evidence" value="ECO:0007669"/>
    <property type="project" value="InterPro"/>
</dbReference>
<dbReference type="Gene3D" id="1.20.1720.10">
    <property type="entry name" value="Multidrug resistance protein D"/>
    <property type="match status" value="1"/>
</dbReference>